<feature type="region of interest" description="Disordered" evidence="1">
    <location>
        <begin position="1"/>
        <end position="160"/>
    </location>
</feature>
<dbReference type="SMART" id="SM00387">
    <property type="entry name" value="HATPase_c"/>
    <property type="match status" value="1"/>
</dbReference>
<feature type="domain" description="Histidine kinase" evidence="2">
    <location>
        <begin position="157"/>
        <end position="342"/>
    </location>
</feature>
<feature type="region of interest" description="Disordered" evidence="1">
    <location>
        <begin position="342"/>
        <end position="365"/>
    </location>
</feature>
<dbReference type="Gene3D" id="3.30.565.10">
    <property type="entry name" value="Histidine kinase-like ATPase, C-terminal domain"/>
    <property type="match status" value="1"/>
</dbReference>
<name>A0A1Y1HZD2_KLENI</name>
<evidence type="ECO:0000313" key="3">
    <source>
        <dbReference type="EMBL" id="GAQ84014.1"/>
    </source>
</evidence>
<gene>
    <name evidence="3" type="ORF">KFL_001730080</name>
</gene>
<dbReference type="EMBL" id="DF237122">
    <property type="protein sequence ID" value="GAQ84014.1"/>
    <property type="molecule type" value="Genomic_DNA"/>
</dbReference>
<organism evidence="3 4">
    <name type="scientific">Klebsormidium nitens</name>
    <name type="common">Green alga</name>
    <name type="synonym">Ulothrix nitens</name>
    <dbReference type="NCBI Taxonomy" id="105231"/>
    <lineage>
        <taxon>Eukaryota</taxon>
        <taxon>Viridiplantae</taxon>
        <taxon>Streptophyta</taxon>
        <taxon>Klebsormidiophyceae</taxon>
        <taxon>Klebsormidiales</taxon>
        <taxon>Klebsormidiaceae</taxon>
        <taxon>Klebsormidium</taxon>
    </lineage>
</organism>
<dbReference type="PANTHER" id="PTHR48206:SF1">
    <property type="entry name" value="CHLOROPLAST SENSOR KINASE, CHLOROPLASTIC"/>
    <property type="match status" value="1"/>
</dbReference>
<dbReference type="GO" id="GO:0009507">
    <property type="term" value="C:chloroplast"/>
    <property type="evidence" value="ECO:0000318"/>
    <property type="project" value="GO_Central"/>
</dbReference>
<dbReference type="SUPFAM" id="SSF55874">
    <property type="entry name" value="ATPase domain of HSP90 chaperone/DNA topoisomerase II/histidine kinase"/>
    <property type="match status" value="1"/>
</dbReference>
<dbReference type="PANTHER" id="PTHR48206">
    <property type="entry name" value="CHLOROPLAST SENSOR KINASE, CHLOROPLASTIC"/>
    <property type="match status" value="1"/>
</dbReference>
<dbReference type="InterPro" id="IPR036890">
    <property type="entry name" value="HATPase_C_sf"/>
</dbReference>
<evidence type="ECO:0000259" key="2">
    <source>
        <dbReference type="PROSITE" id="PS50109"/>
    </source>
</evidence>
<sequence length="365" mass="37247">MQNGGGSQSASGAVAASGSEGMELRESLPKVLAGGPGGGVEALSEGHATSEGSAESAKRLRNGASGASGMHAESQREETKHAEHPVSKPGAPSAALPPPPKAAQEAPPAGGAQAEPEKPHPLPEKGGPSSPAPTPQTESEPEHQKPGGASGPSSTPRNVSELTESLLAIEKDAQMVDVADVLSQLVTACTPIAQYKQLTLEHVGPPPGALPLVAAEPHAVRQVLSIVLDNALRYTQRGGWVRCELVDASGAGVFMRVEDDGPGMNLLAQAQAFVPTPEVQLTSGGGQLPAQLESQRQSSGLSIARDLVEIMGGVMRIRSPRVADAPVGHWGTNVEIWLPTGKEKEGETGEGDPVLAGSSSGQVCE</sequence>
<keyword evidence="4" id="KW-1185">Reference proteome</keyword>
<dbReference type="Proteomes" id="UP000054558">
    <property type="component" value="Unassembled WGS sequence"/>
</dbReference>
<proteinExistence type="predicted"/>
<dbReference type="GO" id="GO:0004673">
    <property type="term" value="F:protein histidine kinase activity"/>
    <property type="evidence" value="ECO:0000318"/>
    <property type="project" value="GO_Central"/>
</dbReference>
<dbReference type="GO" id="GO:0010109">
    <property type="term" value="P:regulation of photosynthesis"/>
    <property type="evidence" value="ECO:0000318"/>
    <property type="project" value="GO_Central"/>
</dbReference>
<dbReference type="PROSITE" id="PS50109">
    <property type="entry name" value="HIS_KIN"/>
    <property type="match status" value="1"/>
</dbReference>
<feature type="compositionally biased region" description="Low complexity" evidence="1">
    <location>
        <begin position="102"/>
        <end position="114"/>
    </location>
</feature>
<dbReference type="AlphaFoldDB" id="A0A1Y1HZD2"/>
<feature type="compositionally biased region" description="Basic and acidic residues" evidence="1">
    <location>
        <begin position="73"/>
        <end position="86"/>
    </location>
</feature>
<dbReference type="InterPro" id="IPR053334">
    <property type="entry name" value="Chloroplast_Sensor_Kinase"/>
</dbReference>
<dbReference type="InterPro" id="IPR005467">
    <property type="entry name" value="His_kinase_dom"/>
</dbReference>
<feature type="compositionally biased region" description="Polar residues" evidence="1">
    <location>
        <begin position="151"/>
        <end position="160"/>
    </location>
</feature>
<dbReference type="Pfam" id="PF02518">
    <property type="entry name" value="HATPase_c"/>
    <property type="match status" value="1"/>
</dbReference>
<feature type="compositionally biased region" description="Low complexity" evidence="1">
    <location>
        <begin position="8"/>
        <end position="19"/>
    </location>
</feature>
<dbReference type="InterPro" id="IPR003594">
    <property type="entry name" value="HATPase_dom"/>
</dbReference>
<dbReference type="OrthoDB" id="43364at2759"/>
<evidence type="ECO:0000313" key="4">
    <source>
        <dbReference type="Proteomes" id="UP000054558"/>
    </source>
</evidence>
<protein>
    <recommendedName>
        <fullName evidence="2">Histidine kinase domain-containing protein</fullName>
    </recommendedName>
</protein>
<evidence type="ECO:0000256" key="1">
    <source>
        <dbReference type="SAM" id="MobiDB-lite"/>
    </source>
</evidence>
<reference evidence="3 4" key="1">
    <citation type="journal article" date="2014" name="Nat. Commun.">
        <title>Klebsormidium flaccidum genome reveals primary factors for plant terrestrial adaptation.</title>
        <authorList>
            <person name="Hori K."/>
            <person name="Maruyama F."/>
            <person name="Fujisawa T."/>
            <person name="Togashi T."/>
            <person name="Yamamoto N."/>
            <person name="Seo M."/>
            <person name="Sato S."/>
            <person name="Yamada T."/>
            <person name="Mori H."/>
            <person name="Tajima N."/>
            <person name="Moriyama T."/>
            <person name="Ikeuchi M."/>
            <person name="Watanabe M."/>
            <person name="Wada H."/>
            <person name="Kobayashi K."/>
            <person name="Saito M."/>
            <person name="Masuda T."/>
            <person name="Sasaki-Sekimoto Y."/>
            <person name="Mashiguchi K."/>
            <person name="Awai K."/>
            <person name="Shimojima M."/>
            <person name="Masuda S."/>
            <person name="Iwai M."/>
            <person name="Nobusawa T."/>
            <person name="Narise T."/>
            <person name="Kondo S."/>
            <person name="Saito H."/>
            <person name="Sato R."/>
            <person name="Murakawa M."/>
            <person name="Ihara Y."/>
            <person name="Oshima-Yamada Y."/>
            <person name="Ohtaka K."/>
            <person name="Satoh M."/>
            <person name="Sonobe K."/>
            <person name="Ishii M."/>
            <person name="Ohtani R."/>
            <person name="Kanamori-Sato M."/>
            <person name="Honoki R."/>
            <person name="Miyazaki D."/>
            <person name="Mochizuki H."/>
            <person name="Umetsu J."/>
            <person name="Higashi K."/>
            <person name="Shibata D."/>
            <person name="Kamiya Y."/>
            <person name="Sato N."/>
            <person name="Nakamura Y."/>
            <person name="Tabata S."/>
            <person name="Ida S."/>
            <person name="Kurokawa K."/>
            <person name="Ohta H."/>
        </authorList>
    </citation>
    <scope>NUCLEOTIDE SEQUENCE [LARGE SCALE GENOMIC DNA]</scope>
    <source>
        <strain evidence="3 4">NIES-2285</strain>
    </source>
</reference>
<accession>A0A1Y1HZD2</accession>